<keyword evidence="1" id="KW-0812">Transmembrane</keyword>
<keyword evidence="3" id="KW-1185">Reference proteome</keyword>
<keyword evidence="1" id="KW-0472">Membrane</keyword>
<sequence length="179" mass="21045">MGKEMGKTRYRYPKVSPKDKELLRVADTYRVLPNTLHEEIYTPELWEARFGKVSQRILQKTNRNIKQFCQTPITVNTRLKQLKSELTMSRLMMMYVAIVVVIGLVFTQFLNPKAWIVVAYGLVVGFLEFVLGWSLEKWLFSAILGLRPDSEVMRERVSLLLYQHVWLHDLEARIDRILS</sequence>
<keyword evidence="1" id="KW-1133">Transmembrane helix</keyword>
<protein>
    <submittedName>
        <fullName evidence="2">Uncharacterized protein</fullName>
    </submittedName>
</protein>
<evidence type="ECO:0000313" key="3">
    <source>
        <dbReference type="Proteomes" id="UP001281761"/>
    </source>
</evidence>
<comment type="caution">
    <text evidence="2">The sequence shown here is derived from an EMBL/GenBank/DDBJ whole genome shotgun (WGS) entry which is preliminary data.</text>
</comment>
<accession>A0ABQ9YKE7</accession>
<gene>
    <name evidence="2" type="ORF">BLNAU_762</name>
</gene>
<dbReference type="Proteomes" id="UP001281761">
    <property type="component" value="Unassembled WGS sequence"/>
</dbReference>
<evidence type="ECO:0000313" key="2">
    <source>
        <dbReference type="EMBL" id="KAK2964231.1"/>
    </source>
</evidence>
<evidence type="ECO:0000256" key="1">
    <source>
        <dbReference type="SAM" id="Phobius"/>
    </source>
</evidence>
<proteinExistence type="predicted"/>
<feature type="transmembrane region" description="Helical" evidence="1">
    <location>
        <begin position="91"/>
        <end position="109"/>
    </location>
</feature>
<organism evidence="2 3">
    <name type="scientific">Blattamonas nauphoetae</name>
    <dbReference type="NCBI Taxonomy" id="2049346"/>
    <lineage>
        <taxon>Eukaryota</taxon>
        <taxon>Metamonada</taxon>
        <taxon>Preaxostyla</taxon>
        <taxon>Oxymonadida</taxon>
        <taxon>Blattamonas</taxon>
    </lineage>
</organism>
<reference evidence="2 3" key="1">
    <citation type="journal article" date="2022" name="bioRxiv">
        <title>Genomics of Preaxostyla Flagellates Illuminates Evolutionary Transitions and the Path Towards Mitochondrial Loss.</title>
        <authorList>
            <person name="Novak L.V.F."/>
            <person name="Treitli S.C."/>
            <person name="Pyrih J."/>
            <person name="Halakuc P."/>
            <person name="Pipaliya S.V."/>
            <person name="Vacek V."/>
            <person name="Brzon O."/>
            <person name="Soukal P."/>
            <person name="Eme L."/>
            <person name="Dacks J.B."/>
            <person name="Karnkowska A."/>
            <person name="Elias M."/>
            <person name="Hampl V."/>
        </authorList>
    </citation>
    <scope>NUCLEOTIDE SEQUENCE [LARGE SCALE GENOMIC DNA]</scope>
    <source>
        <strain evidence="2">NAU3</strain>
        <tissue evidence="2">Gut</tissue>
    </source>
</reference>
<feature type="transmembrane region" description="Helical" evidence="1">
    <location>
        <begin position="115"/>
        <end position="135"/>
    </location>
</feature>
<dbReference type="EMBL" id="JARBJD010000003">
    <property type="protein sequence ID" value="KAK2964231.1"/>
    <property type="molecule type" value="Genomic_DNA"/>
</dbReference>
<name>A0ABQ9YKE7_9EUKA</name>